<dbReference type="NCBIfam" id="TIGR02464">
    <property type="entry name" value="ribofla_fusion"/>
    <property type="match status" value="1"/>
</dbReference>
<proteinExistence type="predicted"/>
<dbReference type="RefSeq" id="WP_094154928.1">
    <property type="nucleotide sequence ID" value="NZ_CP020028.1"/>
</dbReference>
<protein>
    <submittedName>
        <fullName evidence="4">GTP cyclohydrolase</fullName>
    </submittedName>
</protein>
<dbReference type="KEGG" id="pkb:B4V02_11940"/>
<evidence type="ECO:0000313" key="5">
    <source>
        <dbReference type="Proteomes" id="UP000214666"/>
    </source>
</evidence>
<keyword evidence="5" id="KW-1185">Reference proteome</keyword>
<dbReference type="Gene3D" id="1.10.357.40">
    <property type="entry name" value="YbiA-like"/>
    <property type="match status" value="1"/>
</dbReference>
<organism evidence="4 5">
    <name type="scientific">Paenibacillus kribbensis</name>
    <dbReference type="NCBI Taxonomy" id="172713"/>
    <lineage>
        <taxon>Bacteria</taxon>
        <taxon>Bacillati</taxon>
        <taxon>Bacillota</taxon>
        <taxon>Bacilli</taxon>
        <taxon>Bacillales</taxon>
        <taxon>Paenibacillaceae</taxon>
        <taxon>Paenibacillus</taxon>
    </lineage>
</organism>
<sequence length="163" mass="18947">MEKFTFFYRSHSPFSQWYPSDFVVDGLAFNCAEQYMMFKKAQLFGDEEAARKIMLATTPREQKARGRSVRGFDQSLWDENCRQFVYDGNYAKFTQNPNLLKYLLKTKGTTLVEASPTDTIWGVGLAESDARINSRRSWRGTNWLGEILTNLREDILQKEELSS</sequence>
<evidence type="ECO:0000313" key="4">
    <source>
        <dbReference type="EMBL" id="ASR47349.1"/>
    </source>
</evidence>
<dbReference type="InterPro" id="IPR012816">
    <property type="entry name" value="NADAR"/>
</dbReference>
<dbReference type="STRING" id="172713.GCA_001705305_00515"/>
<evidence type="ECO:0000256" key="1">
    <source>
        <dbReference type="ARBA" id="ARBA00000022"/>
    </source>
</evidence>
<dbReference type="OrthoDB" id="67297at2"/>
<gene>
    <name evidence="4" type="ORF">B4V02_11940</name>
</gene>
<name>A0A222WLI7_9BACL</name>
<feature type="domain" description="NADAR" evidence="3">
    <location>
        <begin position="6"/>
        <end position="155"/>
    </location>
</feature>
<dbReference type="AlphaFoldDB" id="A0A222WLI7"/>
<dbReference type="GO" id="GO:0016787">
    <property type="term" value="F:hydrolase activity"/>
    <property type="evidence" value="ECO:0007669"/>
    <property type="project" value="UniProtKB-KW"/>
</dbReference>
<comment type="catalytic activity">
    <reaction evidence="2">
        <text>2,5-diamino-6-hydroxy-4-(5-phosphoribosylamino)-pyrimidine + H2O = 2,5,6-triamino-4-hydroxypyrimidine + D-ribose 5-phosphate</text>
        <dbReference type="Rhea" id="RHEA:23436"/>
        <dbReference type="ChEBI" id="CHEBI:15377"/>
        <dbReference type="ChEBI" id="CHEBI:58614"/>
        <dbReference type="ChEBI" id="CHEBI:78346"/>
        <dbReference type="ChEBI" id="CHEBI:137796"/>
    </reaction>
</comment>
<comment type="catalytic activity">
    <reaction evidence="1">
        <text>5-amino-6-(5-phospho-D-ribosylamino)uracil + H2O = 5,6-diaminouracil + D-ribose 5-phosphate</text>
        <dbReference type="Rhea" id="RHEA:55020"/>
        <dbReference type="ChEBI" id="CHEBI:15377"/>
        <dbReference type="ChEBI" id="CHEBI:46252"/>
        <dbReference type="ChEBI" id="CHEBI:58453"/>
        <dbReference type="ChEBI" id="CHEBI:78346"/>
    </reaction>
</comment>
<evidence type="ECO:0000259" key="3">
    <source>
        <dbReference type="Pfam" id="PF08719"/>
    </source>
</evidence>
<dbReference type="SUPFAM" id="SSF143990">
    <property type="entry name" value="YbiA-like"/>
    <property type="match status" value="1"/>
</dbReference>
<dbReference type="Pfam" id="PF08719">
    <property type="entry name" value="NADAR"/>
    <property type="match status" value="1"/>
</dbReference>
<keyword evidence="4" id="KW-0378">Hydrolase</keyword>
<reference evidence="4 5" key="1">
    <citation type="submission" date="2017-03" db="EMBL/GenBank/DDBJ databases">
        <title>Complete genome sequence of Paenibacillus Kribbensis producing bioflocculants.</title>
        <authorList>
            <person name="Lee H.-G."/>
            <person name="Oh H.-M."/>
        </authorList>
    </citation>
    <scope>NUCLEOTIDE SEQUENCE [LARGE SCALE GENOMIC DNA]</scope>
    <source>
        <strain evidence="4 5">AM49</strain>
    </source>
</reference>
<dbReference type="Proteomes" id="UP000214666">
    <property type="component" value="Chromosome"/>
</dbReference>
<dbReference type="InterPro" id="IPR037238">
    <property type="entry name" value="YbiA-like_sf"/>
</dbReference>
<evidence type="ECO:0000256" key="2">
    <source>
        <dbReference type="ARBA" id="ARBA00000751"/>
    </source>
</evidence>
<dbReference type="CDD" id="cd15457">
    <property type="entry name" value="NADAR"/>
    <property type="match status" value="1"/>
</dbReference>
<dbReference type="EMBL" id="CP020028">
    <property type="protein sequence ID" value="ASR47349.1"/>
    <property type="molecule type" value="Genomic_DNA"/>
</dbReference>
<accession>A0A222WLI7</accession>